<organism evidence="4 5">
    <name type="scientific">Gemella haemolysans</name>
    <dbReference type="NCBI Taxonomy" id="1379"/>
    <lineage>
        <taxon>Bacteria</taxon>
        <taxon>Bacillati</taxon>
        <taxon>Bacillota</taxon>
        <taxon>Bacilli</taxon>
        <taxon>Bacillales</taxon>
        <taxon>Gemellaceae</taxon>
        <taxon>Gemella</taxon>
    </lineage>
</organism>
<comment type="caution">
    <text evidence="4">The sequence shown here is derived from an EMBL/GenBank/DDBJ whole genome shotgun (WGS) entry which is preliminary data.</text>
</comment>
<reference evidence="5" key="1">
    <citation type="submission" date="2016-01" db="EMBL/GenBank/DDBJ databases">
        <authorList>
            <person name="Mitreva M."/>
            <person name="Pepin K.H."/>
            <person name="Mihindukulasuriya K.A."/>
            <person name="Fulton R."/>
            <person name="Fronick C."/>
            <person name="O'Laughlin M."/>
            <person name="Miner T."/>
            <person name="Herter B."/>
            <person name="Rosa B.A."/>
            <person name="Cordes M."/>
            <person name="Tomlinson C."/>
            <person name="Wollam A."/>
            <person name="Palsikar V.B."/>
            <person name="Mardis E.R."/>
            <person name="Wilson R.K."/>
        </authorList>
    </citation>
    <scope>NUCLEOTIDE SEQUENCE [LARGE SCALE GENOMIC DNA]</scope>
    <source>
        <strain evidence="5">DNF01167</strain>
    </source>
</reference>
<evidence type="ECO:0000256" key="2">
    <source>
        <dbReference type="HAMAP-Rule" id="MF_00984"/>
    </source>
</evidence>
<dbReference type="SUPFAM" id="SSF50249">
    <property type="entry name" value="Nucleic acid-binding proteins"/>
    <property type="match status" value="1"/>
</dbReference>
<dbReference type="OrthoDB" id="9809878at2"/>
<dbReference type="PANTHER" id="PTHR10302:SF27">
    <property type="entry name" value="SINGLE-STRANDED DNA-BINDING PROTEIN"/>
    <property type="match status" value="1"/>
</dbReference>
<protein>
    <recommendedName>
        <fullName evidence="2 3">Single-stranded DNA-binding protein</fullName>
        <shortName evidence="2">SSB</shortName>
    </recommendedName>
</protein>
<comment type="subunit">
    <text evidence="2">Homotetramer.</text>
</comment>
<evidence type="ECO:0000256" key="1">
    <source>
        <dbReference type="ARBA" id="ARBA00023125"/>
    </source>
</evidence>
<gene>
    <name evidence="4" type="ORF">HMPREF3186_01072</name>
</gene>
<dbReference type="PIRSF" id="PIRSF002070">
    <property type="entry name" value="SSB"/>
    <property type="match status" value="1"/>
</dbReference>
<dbReference type="InterPro" id="IPR011344">
    <property type="entry name" value="ssDNA-bd"/>
</dbReference>
<dbReference type="EMBL" id="LSDC01000070">
    <property type="protein sequence ID" value="KXB59567.1"/>
    <property type="molecule type" value="Genomic_DNA"/>
</dbReference>
<evidence type="ECO:0000313" key="4">
    <source>
        <dbReference type="EMBL" id="KXB59567.1"/>
    </source>
</evidence>
<name>A0A133ZVV0_9BACL</name>
<evidence type="ECO:0000256" key="3">
    <source>
        <dbReference type="PIRNR" id="PIRNR002070"/>
    </source>
</evidence>
<dbReference type="InterPro" id="IPR000424">
    <property type="entry name" value="Primosome_PriB/ssb"/>
</dbReference>
<dbReference type="Proteomes" id="UP000070355">
    <property type="component" value="Unassembled WGS sequence"/>
</dbReference>
<proteinExistence type="inferred from homology"/>
<dbReference type="InterPro" id="IPR012340">
    <property type="entry name" value="NA-bd_OB-fold"/>
</dbReference>
<accession>A0A133ZVV0</accession>
<dbReference type="AlphaFoldDB" id="A0A133ZVV0"/>
<dbReference type="RefSeq" id="WP_004263834.1">
    <property type="nucleotide sequence ID" value="NZ_CAUQIG010000009.1"/>
</dbReference>
<dbReference type="NCBIfam" id="TIGR00621">
    <property type="entry name" value="ssb"/>
    <property type="match status" value="1"/>
</dbReference>
<dbReference type="STRING" id="1379.HMPREF3186_01072"/>
<dbReference type="PANTHER" id="PTHR10302">
    <property type="entry name" value="SINGLE-STRANDED DNA-BINDING PROTEIN"/>
    <property type="match status" value="1"/>
</dbReference>
<dbReference type="HAMAP" id="MF_00984">
    <property type="entry name" value="SSB"/>
    <property type="match status" value="1"/>
</dbReference>
<dbReference type="Pfam" id="PF00436">
    <property type="entry name" value="SSB"/>
    <property type="match status" value="1"/>
</dbReference>
<dbReference type="GO" id="GO:0006260">
    <property type="term" value="P:DNA replication"/>
    <property type="evidence" value="ECO:0007669"/>
    <property type="project" value="InterPro"/>
</dbReference>
<dbReference type="GO" id="GO:0003697">
    <property type="term" value="F:single-stranded DNA binding"/>
    <property type="evidence" value="ECO:0007669"/>
    <property type="project" value="UniProtKB-UniRule"/>
</dbReference>
<dbReference type="Gene3D" id="2.40.50.140">
    <property type="entry name" value="Nucleic acid-binding proteins"/>
    <property type="match status" value="1"/>
</dbReference>
<dbReference type="PATRIC" id="fig|1379.3.peg.1057"/>
<keyword evidence="1 2" id="KW-0238">DNA-binding</keyword>
<dbReference type="CDD" id="cd04496">
    <property type="entry name" value="SSB_OBF"/>
    <property type="match status" value="1"/>
</dbReference>
<comment type="caution">
    <text evidence="2">Lacks conserved residue(s) required for the propagation of feature annotation.</text>
</comment>
<dbReference type="GO" id="GO:0009295">
    <property type="term" value="C:nucleoid"/>
    <property type="evidence" value="ECO:0007669"/>
    <property type="project" value="TreeGrafter"/>
</dbReference>
<dbReference type="GeneID" id="93288737"/>
<sequence length="122" mass="13782">MLNQVILIGRLVKKPELKESDKKVNYIKATLAVQSDFKNKDGNYDTEFFEFTTFGKTAENTAKYCEKGSLLNIVGSLNNNVYTDKNGVKHYQMSVIANKVSFLSKGTKKEEKESEDVFVLGQ</sequence>
<dbReference type="PROSITE" id="PS50935">
    <property type="entry name" value="SSB"/>
    <property type="match status" value="1"/>
</dbReference>
<evidence type="ECO:0000313" key="5">
    <source>
        <dbReference type="Proteomes" id="UP000070355"/>
    </source>
</evidence>